<protein>
    <submittedName>
        <fullName evidence="1">Uncharacterized protein</fullName>
    </submittedName>
</protein>
<dbReference type="EMBL" id="ABWZ01000040">
    <property type="protein sequence ID" value="EEB25452.1"/>
    <property type="molecule type" value="Genomic_DNA"/>
</dbReference>
<organism evidence="1 2">
    <name type="scientific">Phocaeicola dorei DSM 17855</name>
    <dbReference type="NCBI Taxonomy" id="483217"/>
    <lineage>
        <taxon>Bacteria</taxon>
        <taxon>Pseudomonadati</taxon>
        <taxon>Bacteroidota</taxon>
        <taxon>Bacteroidia</taxon>
        <taxon>Bacteroidales</taxon>
        <taxon>Bacteroidaceae</taxon>
        <taxon>Phocaeicola</taxon>
    </lineage>
</organism>
<dbReference type="HOGENOM" id="CLU_2314494_0_0_10"/>
<evidence type="ECO:0000313" key="1">
    <source>
        <dbReference type="EMBL" id="EEB25452.1"/>
    </source>
</evidence>
<dbReference type="Proteomes" id="UP000004849">
    <property type="component" value="Unassembled WGS sequence"/>
</dbReference>
<name>B6VXV9_9BACT</name>
<gene>
    <name evidence="1" type="ORF">BACDOR_02092</name>
</gene>
<sequence length="99" mass="11343">MQFANDTGEIEIQYQVAVPVTCKILPYVEVSKQGVEFILGSYIIVMLQHIQRQTFAETTRTDKEKITVGAFYQRDIHGLVHIIITIKAYIREIHHAVGQ</sequence>
<reference evidence="1 2" key="2">
    <citation type="submission" date="2008-10" db="EMBL/GenBank/DDBJ databases">
        <authorList>
            <person name="Fulton L."/>
            <person name="Clifton S."/>
            <person name="Fulton B."/>
            <person name="Xu J."/>
            <person name="Minx P."/>
            <person name="Pepin K.H."/>
            <person name="Johnson M."/>
            <person name="Thiruvilangam P."/>
            <person name="Bhonagiri V."/>
            <person name="Nash W.E."/>
            <person name="Mardis E.R."/>
            <person name="Wilson R.K."/>
        </authorList>
    </citation>
    <scope>NUCLEOTIDE SEQUENCE [LARGE SCALE GENOMIC DNA]</scope>
    <source>
        <strain evidence="1 2">DSM 17855</strain>
    </source>
</reference>
<evidence type="ECO:0000313" key="2">
    <source>
        <dbReference type="Proteomes" id="UP000004849"/>
    </source>
</evidence>
<reference evidence="1 2" key="1">
    <citation type="submission" date="2008-10" db="EMBL/GenBank/DDBJ databases">
        <title>Draft genome sequence of Bacteroides dorei (DSM 17855).</title>
        <authorList>
            <person name="Sudarsanam P."/>
            <person name="Ley R."/>
            <person name="Guruge J."/>
            <person name="Turnbaugh P.J."/>
            <person name="Mahowald M."/>
            <person name="Liep D."/>
            <person name="Gordon J."/>
        </authorList>
    </citation>
    <scope>NUCLEOTIDE SEQUENCE [LARGE SCALE GENOMIC DNA]</scope>
    <source>
        <strain evidence="1 2">DSM 17855</strain>
    </source>
</reference>
<dbReference type="AlphaFoldDB" id="B6VXV9"/>
<proteinExistence type="predicted"/>
<accession>B6VXV9</accession>